<dbReference type="Pfam" id="PF11838">
    <property type="entry name" value="ERAP1_C"/>
    <property type="match status" value="1"/>
</dbReference>
<name>A0A9P3GR37_9APHY</name>
<dbReference type="GO" id="GO:0043171">
    <property type="term" value="P:peptide catabolic process"/>
    <property type="evidence" value="ECO:0007669"/>
    <property type="project" value="TreeGrafter"/>
</dbReference>
<dbReference type="InterPro" id="IPR024571">
    <property type="entry name" value="ERAP1-like_C_dom"/>
</dbReference>
<organism evidence="3 4">
    <name type="scientific">Phanerochaete sordida</name>
    <dbReference type="NCBI Taxonomy" id="48140"/>
    <lineage>
        <taxon>Eukaryota</taxon>
        <taxon>Fungi</taxon>
        <taxon>Dikarya</taxon>
        <taxon>Basidiomycota</taxon>
        <taxon>Agaricomycotina</taxon>
        <taxon>Agaricomycetes</taxon>
        <taxon>Polyporales</taxon>
        <taxon>Phanerochaetaceae</taxon>
        <taxon>Phanerochaete</taxon>
    </lineage>
</organism>
<dbReference type="GO" id="GO:0006508">
    <property type="term" value="P:proteolysis"/>
    <property type="evidence" value="ECO:0007669"/>
    <property type="project" value="TreeGrafter"/>
</dbReference>
<dbReference type="GO" id="GO:0042277">
    <property type="term" value="F:peptide binding"/>
    <property type="evidence" value="ECO:0007669"/>
    <property type="project" value="TreeGrafter"/>
</dbReference>
<dbReference type="GO" id="GO:0016020">
    <property type="term" value="C:membrane"/>
    <property type="evidence" value="ECO:0007669"/>
    <property type="project" value="TreeGrafter"/>
</dbReference>
<protein>
    <submittedName>
        <fullName evidence="3">ERAP1-like C-terminal domain-containing protein</fullName>
    </submittedName>
</protein>
<dbReference type="Gene3D" id="2.60.40.1910">
    <property type="match status" value="1"/>
</dbReference>
<dbReference type="GO" id="GO:0070006">
    <property type="term" value="F:metalloaminopeptidase activity"/>
    <property type="evidence" value="ECO:0007669"/>
    <property type="project" value="TreeGrafter"/>
</dbReference>
<sequence>MLLRSTCGRELRKLALDVPKIMDNWVTKIGYPVVQVAEVDGGIRVRQHRFLDTGPAAPEDDETIWAIPLSILATDSDGKASIDRGVLLHEREQVLQLDTSKPFKLNAGAVGMYRVLYSPGRLAKIAQAVAMSNSIFSLEDKLGLLLDTLELSKAGYSPTSSALTLYNIFRDEHDRQIWQSVADGISDMTSTWFEHSDIVKDLDAFSRELFGPIVNRLGTDYPDDEDIDVCQLRTAAIKQAANAGYSNVVDHLTALFSKAVETGDDGCIHPDLISIAYQTAVRYGGRKEWEAVKAIIAKAQTPQIGNAAMFALGTTHDKELQEETWSYIMTKARDQDLYIYFRGLQSNPTARRFLADKFKADYDDLCKRTVDNFRMQYLVQFALSALASTKDYEETEAFFKDKDTSTFKMALDQALDNIKARAAWVERSSEDVRQWLESRG</sequence>
<dbReference type="GO" id="GO:0005615">
    <property type="term" value="C:extracellular space"/>
    <property type="evidence" value="ECO:0007669"/>
    <property type="project" value="TreeGrafter"/>
</dbReference>
<evidence type="ECO:0000313" key="3">
    <source>
        <dbReference type="EMBL" id="GJE97965.1"/>
    </source>
</evidence>
<comment type="similarity">
    <text evidence="1">Belongs to the peptidase M1 family.</text>
</comment>
<gene>
    <name evidence="3" type="ORF">PsYK624_141870</name>
</gene>
<dbReference type="OrthoDB" id="10031169at2759"/>
<evidence type="ECO:0000256" key="1">
    <source>
        <dbReference type="ARBA" id="ARBA00010136"/>
    </source>
</evidence>
<dbReference type="GO" id="GO:0008270">
    <property type="term" value="F:zinc ion binding"/>
    <property type="evidence" value="ECO:0007669"/>
    <property type="project" value="TreeGrafter"/>
</dbReference>
<dbReference type="InterPro" id="IPR050344">
    <property type="entry name" value="Peptidase_M1_aminopeptidases"/>
</dbReference>
<evidence type="ECO:0000313" key="4">
    <source>
        <dbReference type="Proteomes" id="UP000703269"/>
    </source>
</evidence>
<keyword evidence="4" id="KW-1185">Reference proteome</keyword>
<proteinExistence type="inferred from homology"/>
<dbReference type="GO" id="GO:0005737">
    <property type="term" value="C:cytoplasm"/>
    <property type="evidence" value="ECO:0007669"/>
    <property type="project" value="TreeGrafter"/>
</dbReference>
<dbReference type="AlphaFoldDB" id="A0A9P3GR37"/>
<dbReference type="Proteomes" id="UP000703269">
    <property type="component" value="Unassembled WGS sequence"/>
</dbReference>
<feature type="domain" description="ERAP1-like C-terminal" evidence="2">
    <location>
        <begin position="103"/>
        <end position="420"/>
    </location>
</feature>
<evidence type="ECO:0000259" key="2">
    <source>
        <dbReference type="Pfam" id="PF11838"/>
    </source>
</evidence>
<reference evidence="3 4" key="1">
    <citation type="submission" date="2021-08" db="EMBL/GenBank/DDBJ databases">
        <title>Draft Genome Sequence of Phanerochaete sordida strain YK-624.</title>
        <authorList>
            <person name="Mori T."/>
            <person name="Dohra H."/>
            <person name="Suzuki T."/>
            <person name="Kawagishi H."/>
            <person name="Hirai H."/>
        </authorList>
    </citation>
    <scope>NUCLEOTIDE SEQUENCE [LARGE SCALE GENOMIC DNA]</scope>
    <source>
        <strain evidence="3 4">YK-624</strain>
    </source>
</reference>
<dbReference type="PANTHER" id="PTHR11533:SF174">
    <property type="entry name" value="PUROMYCIN-SENSITIVE AMINOPEPTIDASE-RELATED"/>
    <property type="match status" value="1"/>
</dbReference>
<dbReference type="Gene3D" id="1.25.50.20">
    <property type="match status" value="1"/>
</dbReference>
<accession>A0A9P3GR37</accession>
<dbReference type="EMBL" id="BPQB01000079">
    <property type="protein sequence ID" value="GJE97965.1"/>
    <property type="molecule type" value="Genomic_DNA"/>
</dbReference>
<dbReference type="PANTHER" id="PTHR11533">
    <property type="entry name" value="PROTEASE M1 ZINC METALLOPROTEASE"/>
    <property type="match status" value="1"/>
</dbReference>
<comment type="caution">
    <text evidence="3">The sequence shown here is derived from an EMBL/GenBank/DDBJ whole genome shotgun (WGS) entry which is preliminary data.</text>
</comment>